<evidence type="ECO:0000256" key="1">
    <source>
        <dbReference type="SAM" id="MobiDB-lite"/>
    </source>
</evidence>
<feature type="compositionally biased region" description="Basic and acidic residues" evidence="1">
    <location>
        <begin position="11"/>
        <end position="21"/>
    </location>
</feature>
<gene>
    <name evidence="2" type="ORF">GCM10022232_68900</name>
</gene>
<evidence type="ECO:0000313" key="2">
    <source>
        <dbReference type="EMBL" id="GAA4016004.1"/>
    </source>
</evidence>
<feature type="region of interest" description="Disordered" evidence="1">
    <location>
        <begin position="1"/>
        <end position="39"/>
    </location>
</feature>
<protein>
    <submittedName>
        <fullName evidence="2">Uncharacterized protein</fullName>
    </submittedName>
</protein>
<dbReference type="EMBL" id="BAAAZX010000024">
    <property type="protein sequence ID" value="GAA4016004.1"/>
    <property type="molecule type" value="Genomic_DNA"/>
</dbReference>
<keyword evidence="3" id="KW-1185">Reference proteome</keyword>
<evidence type="ECO:0000313" key="3">
    <source>
        <dbReference type="Proteomes" id="UP001500456"/>
    </source>
</evidence>
<proteinExistence type="predicted"/>
<accession>A0ABP7SSP1</accession>
<dbReference type="Proteomes" id="UP001500456">
    <property type="component" value="Unassembled WGS sequence"/>
</dbReference>
<organism evidence="2 3">
    <name type="scientific">Streptomyces plumbiresistens</name>
    <dbReference type="NCBI Taxonomy" id="511811"/>
    <lineage>
        <taxon>Bacteria</taxon>
        <taxon>Bacillati</taxon>
        <taxon>Actinomycetota</taxon>
        <taxon>Actinomycetes</taxon>
        <taxon>Kitasatosporales</taxon>
        <taxon>Streptomycetaceae</taxon>
        <taxon>Streptomyces</taxon>
    </lineage>
</organism>
<comment type="caution">
    <text evidence="2">The sequence shown here is derived from an EMBL/GenBank/DDBJ whole genome shotgun (WGS) entry which is preliminary data.</text>
</comment>
<reference evidence="3" key="1">
    <citation type="journal article" date="2019" name="Int. J. Syst. Evol. Microbiol.">
        <title>The Global Catalogue of Microorganisms (GCM) 10K type strain sequencing project: providing services to taxonomists for standard genome sequencing and annotation.</title>
        <authorList>
            <consortium name="The Broad Institute Genomics Platform"/>
            <consortium name="The Broad Institute Genome Sequencing Center for Infectious Disease"/>
            <person name="Wu L."/>
            <person name="Ma J."/>
        </authorList>
    </citation>
    <scope>NUCLEOTIDE SEQUENCE [LARGE SCALE GENOMIC DNA]</scope>
    <source>
        <strain evidence="3">JCM 16924</strain>
    </source>
</reference>
<name>A0ABP7SSP1_9ACTN</name>
<sequence length="88" mass="9494">MTDGLTPRQRAQRDAAARKPEAAPGTPADYYGPRIEGQQPNLCHRHKRTIPLGLPCDFGREEADPSIGLPSWAEIDPAKPCFNNGGAA</sequence>